<evidence type="ECO:0000313" key="3">
    <source>
        <dbReference type="Proteomes" id="UP000246635"/>
    </source>
</evidence>
<organism evidence="2 3">
    <name type="scientific">Paenibacillus cellulosilyticus</name>
    <dbReference type="NCBI Taxonomy" id="375489"/>
    <lineage>
        <taxon>Bacteria</taxon>
        <taxon>Bacillati</taxon>
        <taxon>Bacillota</taxon>
        <taxon>Bacilli</taxon>
        <taxon>Bacillales</taxon>
        <taxon>Paenibacillaceae</taxon>
        <taxon>Paenibacillus</taxon>
    </lineage>
</organism>
<dbReference type="PANTHER" id="PTHR45947">
    <property type="entry name" value="SULFOQUINOVOSYL TRANSFERASE SQD2"/>
    <property type="match status" value="1"/>
</dbReference>
<name>A0A2V2YP42_9BACL</name>
<dbReference type="InterPro" id="IPR050194">
    <property type="entry name" value="Glycosyltransferase_grp1"/>
</dbReference>
<dbReference type="GO" id="GO:0016757">
    <property type="term" value="F:glycosyltransferase activity"/>
    <property type="evidence" value="ECO:0007669"/>
    <property type="project" value="InterPro"/>
</dbReference>
<dbReference type="Proteomes" id="UP000246635">
    <property type="component" value="Unassembled WGS sequence"/>
</dbReference>
<dbReference type="Pfam" id="PF00534">
    <property type="entry name" value="Glycos_transf_1"/>
    <property type="match status" value="1"/>
</dbReference>
<dbReference type="PANTHER" id="PTHR45947:SF3">
    <property type="entry name" value="SULFOQUINOVOSYL TRANSFERASE SQD2"/>
    <property type="match status" value="1"/>
</dbReference>
<keyword evidence="3" id="KW-1185">Reference proteome</keyword>
<dbReference type="RefSeq" id="WP_110047007.1">
    <property type="nucleotide sequence ID" value="NZ_CP054613.1"/>
</dbReference>
<dbReference type="Gene3D" id="3.40.50.2000">
    <property type="entry name" value="Glycogen Phosphorylase B"/>
    <property type="match status" value="2"/>
</dbReference>
<dbReference type="SUPFAM" id="SSF53756">
    <property type="entry name" value="UDP-Glycosyltransferase/glycogen phosphorylase"/>
    <property type="match status" value="1"/>
</dbReference>
<proteinExistence type="predicted"/>
<dbReference type="EMBL" id="QGTQ01000034">
    <property type="protein sequence ID" value="PWV93813.1"/>
    <property type="molecule type" value="Genomic_DNA"/>
</dbReference>
<dbReference type="AlphaFoldDB" id="A0A2V2YP42"/>
<dbReference type="OrthoDB" id="9795068at2"/>
<dbReference type="CDD" id="cd03801">
    <property type="entry name" value="GT4_PimA-like"/>
    <property type="match status" value="1"/>
</dbReference>
<protein>
    <submittedName>
        <fullName evidence="2">Glycosyltransferase involved in cell wall biosynthesis</fullName>
    </submittedName>
</protein>
<dbReference type="InterPro" id="IPR001296">
    <property type="entry name" value="Glyco_trans_1"/>
</dbReference>
<evidence type="ECO:0000259" key="1">
    <source>
        <dbReference type="Pfam" id="PF00534"/>
    </source>
</evidence>
<keyword evidence="2" id="KW-0808">Transferase</keyword>
<feature type="domain" description="Glycosyl transferase family 1" evidence="1">
    <location>
        <begin position="172"/>
        <end position="333"/>
    </location>
</feature>
<sequence length="372" mass="42886">MSKKIYIIHENGAPRHFEALIYLNEQQRLYDEIVSLEFTFVRQLLKGVVRKNPDLIVRAIRNALLMVYLLFSRNKTIIVGAAPYDSFIYYLYLLKKNNEIIYYSSWPYWDYSKYPKKLRYWGQLLLWKKFLANVQVVGVTEKVTQGLSQFTPRSIVIPHCINSEVFTPAEVREKAPFRIIYVGRLIEEKGIDLILQIMNEWKGDNRFEWIFVGDGPYRDKIQALADQDANVTYYGQIKDPARLAQLYNQSHLLFLPSQTISIWEELFGIVLIEAMACGVVPLSSNAIGPKTIIDHDKDGYLVAPDDIQSMKNLIAELAADSNKFDEMSRRAQEKVSLRYTISITSQLWWQTLSKDPSPVSVAANAERVKIGG</sequence>
<comment type="caution">
    <text evidence="2">The sequence shown here is derived from an EMBL/GenBank/DDBJ whole genome shotgun (WGS) entry which is preliminary data.</text>
</comment>
<evidence type="ECO:0000313" key="2">
    <source>
        <dbReference type="EMBL" id="PWV93813.1"/>
    </source>
</evidence>
<reference evidence="2 3" key="1">
    <citation type="submission" date="2018-05" db="EMBL/GenBank/DDBJ databases">
        <title>Genomic Encyclopedia of Type Strains, Phase III (KMG-III): the genomes of soil and plant-associated and newly described type strains.</title>
        <authorList>
            <person name="Whitman W."/>
        </authorList>
    </citation>
    <scope>NUCLEOTIDE SEQUENCE [LARGE SCALE GENOMIC DNA]</scope>
    <source>
        <strain evidence="2 3">CECT 5696</strain>
    </source>
</reference>
<gene>
    <name evidence="2" type="ORF">DFQ01_13452</name>
</gene>
<accession>A0A2V2YP42</accession>